<feature type="transmembrane region" description="Helical" evidence="1">
    <location>
        <begin position="31"/>
        <end position="50"/>
    </location>
</feature>
<dbReference type="EMBL" id="CP032568">
    <property type="protein sequence ID" value="AYF75306.1"/>
    <property type="molecule type" value="Genomic_DNA"/>
</dbReference>
<gene>
    <name evidence="2" type="ORF">D7D52_17110</name>
</gene>
<dbReference type="OrthoDB" id="4557262at2"/>
<keyword evidence="3" id="KW-1185">Reference proteome</keyword>
<name>A0A386ZCS3_9NOCA</name>
<keyword evidence="1" id="KW-0812">Transmembrane</keyword>
<dbReference type="AlphaFoldDB" id="A0A386ZCS3"/>
<protein>
    <submittedName>
        <fullName evidence="2">Uncharacterized protein</fullName>
    </submittedName>
</protein>
<reference evidence="2 3" key="1">
    <citation type="submission" date="2018-09" db="EMBL/GenBank/DDBJ databases">
        <title>Nocardia yunnanensis sp. nov., an actinomycete isolated from a soil sample.</title>
        <authorList>
            <person name="Zhang J."/>
        </authorList>
    </citation>
    <scope>NUCLEOTIDE SEQUENCE [LARGE SCALE GENOMIC DNA]</scope>
    <source>
        <strain evidence="2 3">CFHS0054</strain>
    </source>
</reference>
<dbReference type="RefSeq" id="WP_120737683.1">
    <property type="nucleotide sequence ID" value="NZ_CP032568.1"/>
</dbReference>
<evidence type="ECO:0000256" key="1">
    <source>
        <dbReference type="SAM" id="Phobius"/>
    </source>
</evidence>
<dbReference type="KEGG" id="nyu:D7D52_17110"/>
<evidence type="ECO:0000313" key="2">
    <source>
        <dbReference type="EMBL" id="AYF75306.1"/>
    </source>
</evidence>
<keyword evidence="1" id="KW-1133">Transmembrane helix</keyword>
<accession>A0A386ZCS3</accession>
<proteinExistence type="predicted"/>
<feature type="transmembrane region" description="Helical" evidence="1">
    <location>
        <begin position="70"/>
        <end position="92"/>
    </location>
</feature>
<dbReference type="Proteomes" id="UP000267164">
    <property type="component" value="Chromosome"/>
</dbReference>
<keyword evidence="1" id="KW-0472">Membrane</keyword>
<evidence type="ECO:0000313" key="3">
    <source>
        <dbReference type="Proteomes" id="UP000267164"/>
    </source>
</evidence>
<sequence length="93" mass="9838">MILETVHHAIVLAVDDIQPEAPPGSGQILRLVRYLMWFVMLCGVAAIIYAGGKFGWEKWNGATLESPKMVAAAAIGGIIATSASSLMNAVVLN</sequence>
<organism evidence="2 3">
    <name type="scientific">Nocardia yunnanensis</name>
    <dbReference type="NCBI Taxonomy" id="2382165"/>
    <lineage>
        <taxon>Bacteria</taxon>
        <taxon>Bacillati</taxon>
        <taxon>Actinomycetota</taxon>
        <taxon>Actinomycetes</taxon>
        <taxon>Mycobacteriales</taxon>
        <taxon>Nocardiaceae</taxon>
        <taxon>Nocardia</taxon>
    </lineage>
</organism>